<dbReference type="PANTHER" id="PTHR34253">
    <property type="entry name" value="PROTEIN LLP HOMOLOG"/>
    <property type="match status" value="1"/>
</dbReference>
<sequence>MGKSLRSKWKRQMRAEKRIRYGEKERAKLLKMVETYAQETQKDKEDEKVKELPNPDVIPLAVTTDEKMEMSSEKDGEGKKKGTYPVWMSQRRVKKIKELAKHRKNPELNLFFPPFGLSEIVTEPQIPSGLKLNVLDEATKKKCHSIIEDFDHEVNSKVEISRSKAEGIYSQIRTKTNLLALKLPKELQVLKFSDIVQLLKNYDENESVDEEEEVLVKPLLPPPTTTRKSRRTKKTVNKENSSSSLNETQRITRSTPAYARTVKRGVVPTPMTIKNKFNIGTPLTKNICRLAKPNEALVSMSGSPVMLGAGADIVDVVSDLNDISKDKLLTIQSRISRALEQRK</sequence>
<keyword evidence="4" id="KW-1185">Reference proteome</keyword>
<evidence type="ECO:0000256" key="1">
    <source>
        <dbReference type="ARBA" id="ARBA00034118"/>
    </source>
</evidence>
<evidence type="ECO:0000313" key="4">
    <source>
        <dbReference type="Proteomes" id="UP000675881"/>
    </source>
</evidence>
<dbReference type="GO" id="GO:0097484">
    <property type="term" value="P:dendrite extension"/>
    <property type="evidence" value="ECO:0007669"/>
    <property type="project" value="TreeGrafter"/>
</dbReference>
<dbReference type="EMBL" id="HG994587">
    <property type="protein sequence ID" value="CAF3026904.1"/>
    <property type="molecule type" value="Genomic_DNA"/>
</dbReference>
<accession>A0A7R8HDI3</accession>
<proteinExistence type="inferred from homology"/>
<protein>
    <submittedName>
        <fullName evidence="3">(salmon louse) hypothetical protein</fullName>
    </submittedName>
</protein>
<dbReference type="AlphaFoldDB" id="A0A7R8HDI3"/>
<gene>
    <name evidence="3" type="ORF">LSAA_13728</name>
</gene>
<dbReference type="Proteomes" id="UP000675881">
    <property type="component" value="Chromosome 8"/>
</dbReference>
<organism evidence="3 4">
    <name type="scientific">Lepeophtheirus salmonis</name>
    <name type="common">Salmon louse</name>
    <name type="synonym">Caligus salmonis</name>
    <dbReference type="NCBI Taxonomy" id="72036"/>
    <lineage>
        <taxon>Eukaryota</taxon>
        <taxon>Metazoa</taxon>
        <taxon>Ecdysozoa</taxon>
        <taxon>Arthropoda</taxon>
        <taxon>Crustacea</taxon>
        <taxon>Multicrustacea</taxon>
        <taxon>Hexanauplia</taxon>
        <taxon>Copepoda</taxon>
        <taxon>Siphonostomatoida</taxon>
        <taxon>Caligidae</taxon>
        <taxon>Lepeophtheirus</taxon>
    </lineage>
</organism>
<dbReference type="InterPro" id="IPR018784">
    <property type="entry name" value="LLPH-like"/>
</dbReference>
<dbReference type="Pfam" id="PF10169">
    <property type="entry name" value="LLPH"/>
    <property type="match status" value="1"/>
</dbReference>
<evidence type="ECO:0000256" key="2">
    <source>
        <dbReference type="SAM" id="MobiDB-lite"/>
    </source>
</evidence>
<feature type="region of interest" description="Disordered" evidence="2">
    <location>
        <begin position="38"/>
        <end position="60"/>
    </location>
</feature>
<dbReference type="Gene3D" id="6.10.250.1900">
    <property type="match status" value="1"/>
</dbReference>
<feature type="compositionally biased region" description="Polar residues" evidence="2">
    <location>
        <begin position="238"/>
        <end position="251"/>
    </location>
</feature>
<dbReference type="GO" id="GO:0003723">
    <property type="term" value="F:RNA binding"/>
    <property type="evidence" value="ECO:0007669"/>
    <property type="project" value="TreeGrafter"/>
</dbReference>
<name>A0A7R8HDI3_LEPSM</name>
<feature type="compositionally biased region" description="Basic and acidic residues" evidence="2">
    <location>
        <begin position="40"/>
        <end position="53"/>
    </location>
</feature>
<evidence type="ECO:0000313" key="3">
    <source>
        <dbReference type="EMBL" id="CAF3026904.1"/>
    </source>
</evidence>
<dbReference type="GO" id="GO:0001099">
    <property type="term" value="F:basal RNA polymerase II transcription machinery binding"/>
    <property type="evidence" value="ECO:0007669"/>
    <property type="project" value="TreeGrafter"/>
</dbReference>
<dbReference type="OrthoDB" id="6257894at2759"/>
<dbReference type="GO" id="GO:0005730">
    <property type="term" value="C:nucleolus"/>
    <property type="evidence" value="ECO:0007669"/>
    <property type="project" value="TreeGrafter"/>
</dbReference>
<feature type="region of interest" description="Disordered" evidence="2">
    <location>
        <begin position="218"/>
        <end position="251"/>
    </location>
</feature>
<comment type="similarity">
    <text evidence="1">Belongs to the learning-associated protein family.</text>
</comment>
<dbReference type="PANTHER" id="PTHR34253:SF1">
    <property type="entry name" value="PROTEIN LLP HOMOLOG"/>
    <property type="match status" value="1"/>
</dbReference>
<reference evidence="3" key="1">
    <citation type="submission" date="2021-02" db="EMBL/GenBank/DDBJ databases">
        <authorList>
            <person name="Bekaert M."/>
        </authorList>
    </citation>
    <scope>NUCLEOTIDE SEQUENCE</scope>
    <source>
        <strain evidence="3">IoA-00</strain>
    </source>
</reference>